<keyword evidence="2" id="KW-0812">Transmembrane</keyword>
<proteinExistence type="predicted"/>
<feature type="region of interest" description="Disordered" evidence="1">
    <location>
        <begin position="31"/>
        <end position="54"/>
    </location>
</feature>
<accession>A0ABS5W0U3</accession>
<feature type="compositionally biased region" description="Basic and acidic residues" evidence="1">
    <location>
        <begin position="31"/>
        <end position="40"/>
    </location>
</feature>
<feature type="transmembrane region" description="Helical" evidence="2">
    <location>
        <begin position="6"/>
        <end position="25"/>
    </location>
</feature>
<dbReference type="EMBL" id="JAHFVK010000001">
    <property type="protein sequence ID" value="MBT2133371.1"/>
    <property type="molecule type" value="Genomic_DNA"/>
</dbReference>
<evidence type="ECO:0000313" key="4">
    <source>
        <dbReference type="Proteomes" id="UP000811255"/>
    </source>
</evidence>
<evidence type="ECO:0000313" key="3">
    <source>
        <dbReference type="EMBL" id="MBT2133371.1"/>
    </source>
</evidence>
<gene>
    <name evidence="3" type="ORF">KK137_03395</name>
</gene>
<sequence>MPSWLILILTVTVFFVAAWLLSERLSRGLTARRERHDQRAARSAPDPGERPSGW</sequence>
<dbReference type="RefSeq" id="WP_214534629.1">
    <property type="nucleotide sequence ID" value="NZ_JAHFVK010000001.1"/>
</dbReference>
<protein>
    <submittedName>
        <fullName evidence="3">Uncharacterized protein</fullName>
    </submittedName>
</protein>
<keyword evidence="2" id="KW-1133">Transmembrane helix</keyword>
<evidence type="ECO:0000256" key="2">
    <source>
        <dbReference type="SAM" id="Phobius"/>
    </source>
</evidence>
<keyword evidence="4" id="KW-1185">Reference proteome</keyword>
<organism evidence="3 4">
    <name type="scientific">Croceibacterium selenioxidans</name>
    <dbReference type="NCBI Taxonomy" id="2838833"/>
    <lineage>
        <taxon>Bacteria</taxon>
        <taxon>Pseudomonadati</taxon>
        <taxon>Pseudomonadota</taxon>
        <taxon>Alphaproteobacteria</taxon>
        <taxon>Sphingomonadales</taxon>
        <taxon>Erythrobacteraceae</taxon>
        <taxon>Croceibacterium</taxon>
    </lineage>
</organism>
<name>A0ABS5W0U3_9SPHN</name>
<evidence type="ECO:0000256" key="1">
    <source>
        <dbReference type="SAM" id="MobiDB-lite"/>
    </source>
</evidence>
<reference evidence="3 4" key="1">
    <citation type="submission" date="2021-05" db="EMBL/GenBank/DDBJ databases">
        <title>Croceibacterium sp. LX-88 genome sequence.</title>
        <authorList>
            <person name="Luo X."/>
        </authorList>
    </citation>
    <scope>NUCLEOTIDE SEQUENCE [LARGE SCALE GENOMIC DNA]</scope>
    <source>
        <strain evidence="3 4">LX-88</strain>
    </source>
</reference>
<keyword evidence="2" id="KW-0472">Membrane</keyword>
<comment type="caution">
    <text evidence="3">The sequence shown here is derived from an EMBL/GenBank/DDBJ whole genome shotgun (WGS) entry which is preliminary data.</text>
</comment>
<dbReference type="Proteomes" id="UP000811255">
    <property type="component" value="Unassembled WGS sequence"/>
</dbReference>